<dbReference type="EMBL" id="CP036318">
    <property type="protein sequence ID" value="QDV57076.1"/>
    <property type="molecule type" value="Genomic_DNA"/>
</dbReference>
<gene>
    <name evidence="1" type="ORF">Mal33_30770</name>
</gene>
<protein>
    <submittedName>
        <fullName evidence="1">Uncharacterized protein</fullName>
    </submittedName>
</protein>
<reference evidence="1 2" key="1">
    <citation type="submission" date="2019-02" db="EMBL/GenBank/DDBJ databases">
        <title>Deep-cultivation of Planctomycetes and their phenomic and genomic characterization uncovers novel biology.</title>
        <authorList>
            <person name="Wiegand S."/>
            <person name="Jogler M."/>
            <person name="Boedeker C."/>
            <person name="Pinto D."/>
            <person name="Vollmers J."/>
            <person name="Rivas-Marin E."/>
            <person name="Kohn T."/>
            <person name="Peeters S.H."/>
            <person name="Heuer A."/>
            <person name="Rast P."/>
            <person name="Oberbeckmann S."/>
            <person name="Bunk B."/>
            <person name="Jeske O."/>
            <person name="Meyerdierks A."/>
            <person name="Storesund J.E."/>
            <person name="Kallscheuer N."/>
            <person name="Luecker S."/>
            <person name="Lage O.M."/>
            <person name="Pohl T."/>
            <person name="Merkel B.J."/>
            <person name="Hornburger P."/>
            <person name="Mueller R.-W."/>
            <person name="Bruemmer F."/>
            <person name="Labrenz M."/>
            <person name="Spormann A.M."/>
            <person name="Op den Camp H."/>
            <person name="Overmann J."/>
            <person name="Amann R."/>
            <person name="Jetten M.S.M."/>
            <person name="Mascher T."/>
            <person name="Medema M.H."/>
            <person name="Devos D.P."/>
            <person name="Kaster A.-K."/>
            <person name="Ovreas L."/>
            <person name="Rohde M."/>
            <person name="Galperin M.Y."/>
            <person name="Jogler C."/>
        </authorList>
    </citation>
    <scope>NUCLEOTIDE SEQUENCE [LARGE SCALE GENOMIC DNA]</scope>
    <source>
        <strain evidence="1 2">Mal33</strain>
    </source>
</reference>
<accession>A0A518IVF9</accession>
<organism evidence="1 2">
    <name type="scientific">Rosistilla oblonga</name>
    <dbReference type="NCBI Taxonomy" id="2527990"/>
    <lineage>
        <taxon>Bacteria</taxon>
        <taxon>Pseudomonadati</taxon>
        <taxon>Planctomycetota</taxon>
        <taxon>Planctomycetia</taxon>
        <taxon>Pirellulales</taxon>
        <taxon>Pirellulaceae</taxon>
        <taxon>Rosistilla</taxon>
    </lineage>
</organism>
<dbReference type="AlphaFoldDB" id="A0A518IVF9"/>
<keyword evidence="2" id="KW-1185">Reference proteome</keyword>
<dbReference type="Proteomes" id="UP000316770">
    <property type="component" value="Chromosome"/>
</dbReference>
<sequence>MSQQPSGLSQFHFAPAEVIHLMHAAMLAELASSLALHGPSLLADGASIPPAALQDYWVVSRNRSTRWHQTLAMHRQLDRSGDRIGLQAWWEQHLPTLEEILVSEILTRVYAALGHGLDAKHAEPEIYPVVHSVHISHLEARNRVLGLMVAQRGGSSQTTARLNQLRKSVERWTDVLVAQIAAVNPDAARYGTVLERTLEFADEAADQAGAVRQTHRRLLTATLRSSLLRQMHATAANPDENGKISDAVLVCIRPDMFDSLGTLQSLWLHRLKHSAEQTDSVLTQLLAPNLATADLLPDFEAVRAPEFARRLRR</sequence>
<name>A0A518IVF9_9BACT</name>
<evidence type="ECO:0000313" key="1">
    <source>
        <dbReference type="EMBL" id="QDV57076.1"/>
    </source>
</evidence>
<proteinExistence type="predicted"/>
<evidence type="ECO:0000313" key="2">
    <source>
        <dbReference type="Proteomes" id="UP000316770"/>
    </source>
</evidence>